<dbReference type="PANTHER" id="PTHR12993:SF11">
    <property type="entry name" value="N-ACETYLGLUCOSAMINYL-PHOSPHATIDYLINOSITOL DE-N-ACETYLASE"/>
    <property type="match status" value="1"/>
</dbReference>
<evidence type="ECO:0000313" key="2">
    <source>
        <dbReference type="Proteomes" id="UP001649381"/>
    </source>
</evidence>
<dbReference type="EMBL" id="JAKIJS010000001">
    <property type="protein sequence ID" value="MCF6136874.1"/>
    <property type="molecule type" value="Genomic_DNA"/>
</dbReference>
<dbReference type="Pfam" id="PF02585">
    <property type="entry name" value="PIG-L"/>
    <property type="match status" value="1"/>
</dbReference>
<comment type="caution">
    <text evidence="1">The sequence shown here is derived from an EMBL/GenBank/DDBJ whole genome shotgun (WGS) entry which is preliminary data.</text>
</comment>
<dbReference type="SUPFAM" id="SSF102588">
    <property type="entry name" value="LmbE-like"/>
    <property type="match status" value="1"/>
</dbReference>
<dbReference type="PANTHER" id="PTHR12993">
    <property type="entry name" value="N-ACETYLGLUCOSAMINYL-PHOSPHATIDYLINOSITOL DE-N-ACETYLASE-RELATED"/>
    <property type="match status" value="1"/>
</dbReference>
<gene>
    <name evidence="1" type="ORF">L2716_03965</name>
</gene>
<keyword evidence="2" id="KW-1185">Reference proteome</keyword>
<protein>
    <submittedName>
        <fullName evidence="1">PIG-L family deacetylase</fullName>
    </submittedName>
</protein>
<dbReference type="Proteomes" id="UP001649381">
    <property type="component" value="Unassembled WGS sequence"/>
</dbReference>
<dbReference type="InterPro" id="IPR024078">
    <property type="entry name" value="LmbE-like_dom_sf"/>
</dbReference>
<dbReference type="RefSeq" id="WP_236331994.1">
    <property type="nucleotide sequence ID" value="NZ_JAKIJS010000001.1"/>
</dbReference>
<sequence length="227" mass="26039">MLEQGEERLLVIAPHADDEVLGCGGLIEKACRFGNDVKVIIGSVGDIAFRHKENGVIGAETRKKELEEALYYLGCHDYDIMFKDKESAMDTIPRNQIVTKLDDVITCFEPTMALIPYPSYHQDHQVLFNASMASLRPEPKKRPRLIAMYEYPLIVWQYPKVNDVGELYLDITDSIDKKIEAFCKHKSQIRSSDYLLSPEKIKKWAETRGMEVGVQYAEKYHLLRALL</sequence>
<organism evidence="1 2">
    <name type="scientific">Pseudalkalibacillus berkeleyi</name>
    <dbReference type="NCBI Taxonomy" id="1069813"/>
    <lineage>
        <taxon>Bacteria</taxon>
        <taxon>Bacillati</taxon>
        <taxon>Bacillota</taxon>
        <taxon>Bacilli</taxon>
        <taxon>Bacillales</taxon>
        <taxon>Fictibacillaceae</taxon>
        <taxon>Pseudalkalibacillus</taxon>
    </lineage>
</organism>
<evidence type="ECO:0000313" key="1">
    <source>
        <dbReference type="EMBL" id="MCF6136874.1"/>
    </source>
</evidence>
<accession>A0ABS9GYZ9</accession>
<dbReference type="Gene3D" id="3.40.50.10320">
    <property type="entry name" value="LmbE-like"/>
    <property type="match status" value="1"/>
</dbReference>
<dbReference type="InterPro" id="IPR003737">
    <property type="entry name" value="GlcNAc_PI_deacetylase-related"/>
</dbReference>
<proteinExistence type="predicted"/>
<name>A0ABS9GYZ9_9BACL</name>
<reference evidence="1 2" key="1">
    <citation type="submission" date="2022-01" db="EMBL/GenBank/DDBJ databases">
        <title>Alkalihalobacillus sp. EGI L200015, a novel bacterium isolated from a salt lake sediment.</title>
        <authorList>
            <person name="Gao L."/>
            <person name="Fang B.-Z."/>
            <person name="Li W.-J."/>
        </authorList>
    </citation>
    <scope>NUCLEOTIDE SEQUENCE [LARGE SCALE GENOMIC DNA]</scope>
    <source>
        <strain evidence="1 2">KCTC 12718</strain>
    </source>
</reference>